<keyword evidence="2" id="KW-0378">Hydrolase</keyword>
<keyword evidence="6" id="KW-1185">Reference proteome</keyword>
<dbReference type="Gene3D" id="3.90.780.10">
    <property type="entry name" value="5'-Nucleotidase, C-terminal domain"/>
    <property type="match status" value="1"/>
</dbReference>
<organism evidence="5 6">
    <name type="scientific">Bifidobacterium simiarum</name>
    <dbReference type="NCBI Taxonomy" id="2045441"/>
    <lineage>
        <taxon>Bacteria</taxon>
        <taxon>Bacillati</taxon>
        <taxon>Actinomycetota</taxon>
        <taxon>Actinomycetes</taxon>
        <taxon>Bifidobacteriales</taxon>
        <taxon>Bifidobacteriaceae</taxon>
        <taxon>Bifidobacterium</taxon>
    </lineage>
</organism>
<dbReference type="OrthoDB" id="1016457at2"/>
<dbReference type="PANTHER" id="PTHR11575:SF24">
    <property type="entry name" value="5'-NUCLEOTIDASE"/>
    <property type="match status" value="1"/>
</dbReference>
<dbReference type="Proteomes" id="UP000231451">
    <property type="component" value="Unassembled WGS sequence"/>
</dbReference>
<dbReference type="GO" id="GO:0030288">
    <property type="term" value="C:outer membrane-bounded periplasmic space"/>
    <property type="evidence" value="ECO:0007669"/>
    <property type="project" value="TreeGrafter"/>
</dbReference>
<evidence type="ECO:0000256" key="2">
    <source>
        <dbReference type="RuleBase" id="RU362119"/>
    </source>
</evidence>
<comment type="similarity">
    <text evidence="2">Belongs to the 5'-nucleotidase family.</text>
</comment>
<dbReference type="GO" id="GO:0009166">
    <property type="term" value="P:nucleotide catabolic process"/>
    <property type="evidence" value="ECO:0007669"/>
    <property type="project" value="InterPro"/>
</dbReference>
<feature type="domain" description="5'-Nucleotidase C-terminal" evidence="4">
    <location>
        <begin position="373"/>
        <end position="525"/>
    </location>
</feature>
<reference evidence="5 6" key="1">
    <citation type="submission" date="2017-10" db="EMBL/GenBank/DDBJ databases">
        <title>Draft genome sequences of strains TRE 1, TRE 9, TRE H and TRI 7, isolated from tamarins, belonging to four potential novel Bifidobacterium species.</title>
        <authorList>
            <person name="Mattarelli P."/>
            <person name="Modesto M."/>
            <person name="Puglisi E."/>
            <person name="Morelli L."/>
            <person name="Spezio C."/>
            <person name="Bonetti A."/>
            <person name="Sandri C."/>
        </authorList>
    </citation>
    <scope>NUCLEOTIDE SEQUENCE [LARGE SCALE GENOMIC DNA]</scope>
    <source>
        <strain evidence="6">TRI7</strain>
    </source>
</reference>
<dbReference type="InterPro" id="IPR006179">
    <property type="entry name" value="5_nucleotidase/apyrase"/>
</dbReference>
<dbReference type="Gene3D" id="3.60.21.10">
    <property type="match status" value="1"/>
</dbReference>
<protein>
    <submittedName>
        <fullName evidence="5">Bifunctional metallophosphatase/5'-nucleotidase</fullName>
    </submittedName>
</protein>
<evidence type="ECO:0000256" key="1">
    <source>
        <dbReference type="ARBA" id="ARBA00022729"/>
    </source>
</evidence>
<dbReference type="AlphaFoldDB" id="A0A2M9HHE6"/>
<keyword evidence="1" id="KW-0732">Signal</keyword>
<keyword evidence="2" id="KW-0547">Nucleotide-binding</keyword>
<dbReference type="GO" id="GO:0008768">
    <property type="term" value="F:UDP-sugar diphosphatase activity"/>
    <property type="evidence" value="ECO:0007669"/>
    <property type="project" value="TreeGrafter"/>
</dbReference>
<dbReference type="Pfam" id="PF00149">
    <property type="entry name" value="Metallophos"/>
    <property type="match status" value="1"/>
</dbReference>
<dbReference type="GO" id="GO:0008253">
    <property type="term" value="F:5'-nucleotidase activity"/>
    <property type="evidence" value="ECO:0007669"/>
    <property type="project" value="TreeGrafter"/>
</dbReference>
<dbReference type="InterPro" id="IPR029052">
    <property type="entry name" value="Metallo-depent_PP-like"/>
</dbReference>
<evidence type="ECO:0000259" key="4">
    <source>
        <dbReference type="Pfam" id="PF02872"/>
    </source>
</evidence>
<dbReference type="Pfam" id="PF02872">
    <property type="entry name" value="5_nucleotid_C"/>
    <property type="match status" value="1"/>
</dbReference>
<comment type="caution">
    <text evidence="5">The sequence shown here is derived from an EMBL/GenBank/DDBJ whole genome shotgun (WGS) entry which is preliminary data.</text>
</comment>
<gene>
    <name evidence="5" type="ORF">CSQ87_01685</name>
</gene>
<evidence type="ECO:0000259" key="3">
    <source>
        <dbReference type="Pfam" id="PF00149"/>
    </source>
</evidence>
<dbReference type="EMBL" id="PEBK01000001">
    <property type="protein sequence ID" value="PJM76248.1"/>
    <property type="molecule type" value="Genomic_DNA"/>
</dbReference>
<dbReference type="InterPro" id="IPR008334">
    <property type="entry name" value="5'-Nucleotdase_C"/>
</dbReference>
<dbReference type="SUPFAM" id="SSF55816">
    <property type="entry name" value="5'-nucleotidase (syn. UDP-sugar hydrolase), C-terminal domain"/>
    <property type="match status" value="1"/>
</dbReference>
<name>A0A2M9HHE6_9BIFI</name>
<dbReference type="InterPro" id="IPR036907">
    <property type="entry name" value="5'-Nucleotdase_C_sf"/>
</dbReference>
<dbReference type="PANTHER" id="PTHR11575">
    <property type="entry name" value="5'-NUCLEOTIDASE-RELATED"/>
    <property type="match status" value="1"/>
</dbReference>
<dbReference type="GO" id="GO:0000166">
    <property type="term" value="F:nucleotide binding"/>
    <property type="evidence" value="ECO:0007669"/>
    <property type="project" value="UniProtKB-KW"/>
</dbReference>
<feature type="domain" description="Calcineurin-like phosphoesterase" evidence="3">
    <location>
        <begin position="56"/>
        <end position="263"/>
    </location>
</feature>
<dbReference type="RefSeq" id="WP_100512115.1">
    <property type="nucleotide sequence ID" value="NZ_PEBK01000001.1"/>
</dbReference>
<dbReference type="InterPro" id="IPR004843">
    <property type="entry name" value="Calcineurin-like_PHP"/>
</dbReference>
<proteinExistence type="inferred from homology"/>
<dbReference type="PRINTS" id="PR01607">
    <property type="entry name" value="APYRASEFAMLY"/>
</dbReference>
<sequence>MGFEKITQTSNHGPNRPAALRWLARIVAVLAALSLLSGLAARRAAAQETEPSKITIADITDFHGHIEQGPWIADQLGRVREYNPGNTVAVSAGDLVGGSPYESALHKDEPTLAMAKAWGLTISAMGNHELDRGVKDFNDRIASKSHGIEWLAANVRKTGPNGIGNLRDYTIRMVAGKRVAFVGAVTDHLGSVLSRSVMRNVRLDESAVTAVNRVADRLSDGDESNGEADVVVALIHDDADLVAKDPVGLDANVDLVYAGHTHAVKTDRRTASGAPIIEAGCFGRYVAVQDLMVSGSGRQSQVSVSNSFGGPLVGDWPSSTDPAKVVSAVQTTISPTDAVESILRRADASARRAGDVVVSSVPQRYDRTDKADRDPKTGRIALYTLIADAALDGARRTTEGAHARVGFVNPGSLRTQALDLDGDGFVTVREASDMMALQFDNAVVTLDGATLRRAIAQQWHRDDEGHWRSGQLGVSSNVTWTMDLDGDEPKVLDLKVDGRPVADGERITVAGNSFLLTGGDGYRAFLRGTGYADTGVPYARTLIDFLRSHD</sequence>
<evidence type="ECO:0000313" key="5">
    <source>
        <dbReference type="EMBL" id="PJM76248.1"/>
    </source>
</evidence>
<evidence type="ECO:0000313" key="6">
    <source>
        <dbReference type="Proteomes" id="UP000231451"/>
    </source>
</evidence>
<dbReference type="SUPFAM" id="SSF56300">
    <property type="entry name" value="Metallo-dependent phosphatases"/>
    <property type="match status" value="1"/>
</dbReference>
<accession>A0A2M9HHE6</accession>